<feature type="binding site" evidence="11">
    <location>
        <position position="125"/>
    </location>
    <ligand>
        <name>ATP</name>
        <dbReference type="ChEBI" id="CHEBI:30616"/>
    </ligand>
</feature>
<dbReference type="GO" id="GO:0004417">
    <property type="term" value="F:hydroxyethylthiazole kinase activity"/>
    <property type="evidence" value="ECO:0007669"/>
    <property type="project" value="UniProtKB-UniRule"/>
</dbReference>
<name>A0A173YDL7_9ACTN</name>
<dbReference type="PRINTS" id="PR01099">
    <property type="entry name" value="HYETHTZKNASE"/>
</dbReference>
<keyword evidence="10 11" id="KW-0784">Thiamine biosynthesis</keyword>
<dbReference type="UniPathway" id="UPA00060">
    <property type="reaction ID" value="UER00139"/>
</dbReference>
<dbReference type="AlphaFoldDB" id="A0A173YDL7"/>
<dbReference type="Proteomes" id="UP000368032">
    <property type="component" value="Unassembled WGS sequence"/>
</dbReference>
<dbReference type="PaxDb" id="74426-ERS852399_00885"/>
<dbReference type="InterPro" id="IPR000417">
    <property type="entry name" value="Hyethyz_kinase"/>
</dbReference>
<comment type="catalytic activity">
    <reaction evidence="1 11">
        <text>5-(2-hydroxyethyl)-4-methylthiazole + ATP = 4-methyl-5-(2-phosphooxyethyl)-thiazole + ADP + H(+)</text>
        <dbReference type="Rhea" id="RHEA:24212"/>
        <dbReference type="ChEBI" id="CHEBI:15378"/>
        <dbReference type="ChEBI" id="CHEBI:17957"/>
        <dbReference type="ChEBI" id="CHEBI:30616"/>
        <dbReference type="ChEBI" id="CHEBI:58296"/>
        <dbReference type="ChEBI" id="CHEBI:456216"/>
        <dbReference type="EC" id="2.7.1.50"/>
    </reaction>
</comment>
<keyword evidence="7 11" id="KW-0418">Kinase</keyword>
<evidence type="ECO:0000256" key="5">
    <source>
        <dbReference type="ARBA" id="ARBA00022723"/>
    </source>
</evidence>
<accession>A0A173YDL7</accession>
<gene>
    <name evidence="11 12" type="primary">thiM</name>
    <name evidence="12" type="ORF">CKJAJONC_00694</name>
</gene>
<dbReference type="EC" id="2.7.1.50" evidence="11"/>
<dbReference type="SUPFAM" id="SSF53613">
    <property type="entry name" value="Ribokinase-like"/>
    <property type="match status" value="1"/>
</dbReference>
<keyword evidence="6 11" id="KW-0547">Nucleotide-binding</keyword>
<dbReference type="RefSeq" id="WP_055310018.1">
    <property type="nucleotide sequence ID" value="NZ_CABIYU010000005.1"/>
</dbReference>
<evidence type="ECO:0000256" key="10">
    <source>
        <dbReference type="ARBA" id="ARBA00022977"/>
    </source>
</evidence>
<dbReference type="CDD" id="cd01170">
    <property type="entry name" value="THZ_kinase"/>
    <property type="match status" value="1"/>
</dbReference>
<dbReference type="InterPro" id="IPR029056">
    <property type="entry name" value="Ribokinase-like"/>
</dbReference>
<evidence type="ECO:0000256" key="1">
    <source>
        <dbReference type="ARBA" id="ARBA00001771"/>
    </source>
</evidence>
<sequence length="279" mass="28658">MIDSEQLKQHMVKAVEEIRATNPMAGSITNTVTIDFVANAQLAVGGSAAMVYLPDEGEALVAGGGAIYLNMGTLFPIYEQTIPRAAKAAHDAGKPWVLDPVGLGIGSLRTQLVNELKQYKPAIVRGNASEIIALAGLWGLEGEAADLSRVRGVDTTDTVDAARDAAVALARHTGGAVVVSGEVDLITDGTTVAKSHGGSPLMSKITGCGCSQGGVLAVYACAADPFTAAVCGTAVYNVAGTRAAAVADAPASFKVAFIDELYRATAQDIADNRLELEEA</sequence>
<evidence type="ECO:0000256" key="7">
    <source>
        <dbReference type="ARBA" id="ARBA00022777"/>
    </source>
</evidence>
<dbReference type="HAMAP" id="MF_00228">
    <property type="entry name" value="Thz_kinase"/>
    <property type="match status" value="1"/>
</dbReference>
<evidence type="ECO:0000256" key="6">
    <source>
        <dbReference type="ARBA" id="ARBA00022741"/>
    </source>
</evidence>
<evidence type="ECO:0000256" key="4">
    <source>
        <dbReference type="ARBA" id="ARBA00022679"/>
    </source>
</evidence>
<evidence type="ECO:0000256" key="11">
    <source>
        <dbReference type="HAMAP-Rule" id="MF_00228"/>
    </source>
</evidence>
<feature type="binding site" evidence="11">
    <location>
        <position position="180"/>
    </location>
    <ligand>
        <name>ATP</name>
        <dbReference type="ChEBI" id="CHEBI:30616"/>
    </ligand>
</feature>
<evidence type="ECO:0000256" key="8">
    <source>
        <dbReference type="ARBA" id="ARBA00022840"/>
    </source>
</evidence>
<keyword evidence="8 11" id="KW-0067">ATP-binding</keyword>
<evidence type="ECO:0000256" key="2">
    <source>
        <dbReference type="ARBA" id="ARBA00001946"/>
    </source>
</evidence>
<dbReference type="EMBL" id="CABWIF010000052">
    <property type="protein sequence ID" value="VWM02850.1"/>
    <property type="molecule type" value="Genomic_DNA"/>
</dbReference>
<protein>
    <recommendedName>
        <fullName evidence="11">Hydroxyethylthiazole kinase</fullName>
        <ecNumber evidence="11">2.7.1.50</ecNumber>
    </recommendedName>
    <alternativeName>
        <fullName evidence="11">4-methyl-5-beta-hydroxyethylthiazole kinase</fullName>
        <shortName evidence="11">TH kinase</shortName>
        <shortName evidence="11">Thz kinase</shortName>
    </alternativeName>
</protein>
<evidence type="ECO:0000256" key="9">
    <source>
        <dbReference type="ARBA" id="ARBA00022842"/>
    </source>
</evidence>
<dbReference type="GO" id="GO:0000287">
    <property type="term" value="F:magnesium ion binding"/>
    <property type="evidence" value="ECO:0007669"/>
    <property type="project" value="UniProtKB-UniRule"/>
</dbReference>
<comment type="cofactor">
    <cofactor evidence="2 11">
        <name>Mg(2+)</name>
        <dbReference type="ChEBI" id="CHEBI:18420"/>
    </cofactor>
</comment>
<comment type="pathway">
    <text evidence="3 11">Cofactor biosynthesis; thiamine diphosphate biosynthesis; 4-methyl-5-(2-phosphoethyl)-thiazole from 5-(2-hydroxyethyl)-4-methylthiazole: step 1/1.</text>
</comment>
<comment type="function">
    <text evidence="11">Catalyzes the phosphorylation of the hydroxyl group of 4-methyl-5-beta-hydroxyethylthiazole (THZ).</text>
</comment>
<reference evidence="12 13" key="1">
    <citation type="submission" date="2019-10" db="EMBL/GenBank/DDBJ databases">
        <authorList>
            <person name="Wolf R A."/>
        </authorList>
    </citation>
    <scope>NUCLEOTIDE SEQUENCE [LARGE SCALE GENOMIC DNA]</scope>
    <source>
        <strain evidence="12">Collinsella_aerofaciens_DSM_13712</strain>
    </source>
</reference>
<keyword evidence="9 11" id="KW-0460">Magnesium</keyword>
<evidence type="ECO:0000256" key="3">
    <source>
        <dbReference type="ARBA" id="ARBA00004868"/>
    </source>
</evidence>
<feature type="binding site" evidence="11">
    <location>
        <position position="50"/>
    </location>
    <ligand>
        <name>substrate</name>
    </ligand>
</feature>
<feature type="binding site" evidence="11">
    <location>
        <position position="207"/>
    </location>
    <ligand>
        <name>substrate</name>
    </ligand>
</feature>
<dbReference type="STRING" id="74426.ERS852399_00885"/>
<dbReference type="Pfam" id="PF02110">
    <property type="entry name" value="HK"/>
    <property type="match status" value="1"/>
</dbReference>
<comment type="similarity">
    <text evidence="11">Belongs to the Thz kinase family.</text>
</comment>
<dbReference type="GO" id="GO:0009229">
    <property type="term" value="P:thiamine diphosphate biosynthetic process"/>
    <property type="evidence" value="ECO:0007669"/>
    <property type="project" value="UniProtKB-UniRule"/>
</dbReference>
<keyword evidence="5 11" id="KW-0479">Metal-binding</keyword>
<dbReference type="GO" id="GO:0005524">
    <property type="term" value="F:ATP binding"/>
    <property type="evidence" value="ECO:0007669"/>
    <property type="project" value="UniProtKB-UniRule"/>
</dbReference>
<evidence type="ECO:0000313" key="12">
    <source>
        <dbReference type="EMBL" id="VWM02850.1"/>
    </source>
</evidence>
<dbReference type="GO" id="GO:0009228">
    <property type="term" value="P:thiamine biosynthetic process"/>
    <property type="evidence" value="ECO:0007669"/>
    <property type="project" value="UniProtKB-KW"/>
</dbReference>
<dbReference type="Gene3D" id="3.40.1190.20">
    <property type="match status" value="1"/>
</dbReference>
<evidence type="ECO:0000313" key="13">
    <source>
        <dbReference type="Proteomes" id="UP000368032"/>
    </source>
</evidence>
<dbReference type="PIRSF" id="PIRSF000513">
    <property type="entry name" value="Thz_kinase"/>
    <property type="match status" value="1"/>
</dbReference>
<dbReference type="NCBIfam" id="NF006830">
    <property type="entry name" value="PRK09355.1"/>
    <property type="match status" value="1"/>
</dbReference>
<keyword evidence="4 11" id="KW-0808">Transferase</keyword>
<organism evidence="12 13">
    <name type="scientific">Collinsella aerofaciens</name>
    <dbReference type="NCBI Taxonomy" id="74426"/>
    <lineage>
        <taxon>Bacteria</taxon>
        <taxon>Bacillati</taxon>
        <taxon>Actinomycetota</taxon>
        <taxon>Coriobacteriia</taxon>
        <taxon>Coriobacteriales</taxon>
        <taxon>Coriobacteriaceae</taxon>
        <taxon>Collinsella</taxon>
    </lineage>
</organism>
<proteinExistence type="inferred from homology"/>